<dbReference type="Proteomes" id="UP001189429">
    <property type="component" value="Unassembled WGS sequence"/>
</dbReference>
<accession>A0ABN9S9U1</accession>
<organism evidence="3 4">
    <name type="scientific">Prorocentrum cordatum</name>
    <dbReference type="NCBI Taxonomy" id="2364126"/>
    <lineage>
        <taxon>Eukaryota</taxon>
        <taxon>Sar</taxon>
        <taxon>Alveolata</taxon>
        <taxon>Dinophyceae</taxon>
        <taxon>Prorocentrales</taxon>
        <taxon>Prorocentraceae</taxon>
        <taxon>Prorocentrum</taxon>
    </lineage>
</organism>
<gene>
    <name evidence="3" type="ORF">PCOR1329_LOCUS27847</name>
</gene>
<name>A0ABN9S9U1_9DINO</name>
<keyword evidence="4" id="KW-1185">Reference proteome</keyword>
<feature type="region of interest" description="Disordered" evidence="1">
    <location>
        <begin position="44"/>
        <end position="81"/>
    </location>
</feature>
<evidence type="ECO:0000256" key="2">
    <source>
        <dbReference type="SAM" id="SignalP"/>
    </source>
</evidence>
<evidence type="ECO:0000256" key="1">
    <source>
        <dbReference type="SAM" id="MobiDB-lite"/>
    </source>
</evidence>
<feature type="compositionally biased region" description="Polar residues" evidence="1">
    <location>
        <begin position="57"/>
        <end position="68"/>
    </location>
</feature>
<reference evidence="3" key="1">
    <citation type="submission" date="2023-10" db="EMBL/GenBank/DDBJ databases">
        <authorList>
            <person name="Chen Y."/>
            <person name="Shah S."/>
            <person name="Dougan E. K."/>
            <person name="Thang M."/>
            <person name="Chan C."/>
        </authorList>
    </citation>
    <scope>NUCLEOTIDE SEQUENCE [LARGE SCALE GENOMIC DNA]</scope>
</reference>
<feature type="signal peptide" evidence="2">
    <location>
        <begin position="1"/>
        <end position="16"/>
    </location>
</feature>
<feature type="chain" id="PRO_5046609552" evidence="2">
    <location>
        <begin position="17"/>
        <end position="124"/>
    </location>
</feature>
<evidence type="ECO:0000313" key="3">
    <source>
        <dbReference type="EMBL" id="CAK0828686.1"/>
    </source>
</evidence>
<comment type="caution">
    <text evidence="3">The sequence shown here is derived from an EMBL/GenBank/DDBJ whole genome shotgun (WGS) entry which is preliminary data.</text>
</comment>
<dbReference type="EMBL" id="CAUYUJ010010158">
    <property type="protein sequence ID" value="CAK0828686.1"/>
    <property type="molecule type" value="Genomic_DNA"/>
</dbReference>
<evidence type="ECO:0000313" key="4">
    <source>
        <dbReference type="Proteomes" id="UP001189429"/>
    </source>
</evidence>
<sequence length="124" mass="13564">MMMMLLLMMNKSPSDALSARVNTPAGREILAGGDLVGGHQGRLIRALPQPPSGFPSDDQSSVRSTRTSSKIHLRRKSIRSPDEDLLEATLSTTLPKSRLDVSEPCRKILREPRASRNAAAEEND</sequence>
<proteinExistence type="predicted"/>
<protein>
    <submittedName>
        <fullName evidence="3">Uncharacterized protein</fullName>
    </submittedName>
</protein>
<keyword evidence="2" id="KW-0732">Signal</keyword>
<feature type="compositionally biased region" description="Basic residues" evidence="1">
    <location>
        <begin position="69"/>
        <end position="78"/>
    </location>
</feature>